<sequence>MKRICLLTILFSFFHGQTLAFELFPMVQFLDDAGKGTTVFFKITNTSLAPLPVELIPIKREVSLNNNETLSETDELMVFPPQVLIQPGKSQSIKVQYIGEPKLSAESYRLIASQLPLKNESSNDSIQMLFRIGALIFVSPQDVRTDYSSHLTQGENDAAQLTIRNEGTSVLELTKLSHEVTWHNQKMNWSWVELEPLLPMQYLVPNQSVVVNVQSLLVK</sequence>
<dbReference type="InterPro" id="IPR050643">
    <property type="entry name" value="Periplasmic_pilus_chap"/>
</dbReference>
<dbReference type="Pfam" id="PF00345">
    <property type="entry name" value="PapD_N"/>
    <property type="match status" value="1"/>
</dbReference>
<dbReference type="PANTHER" id="PTHR30251">
    <property type="entry name" value="PILUS ASSEMBLY CHAPERONE"/>
    <property type="match status" value="1"/>
</dbReference>
<organism evidence="3 4">
    <name type="scientific">Vibrio vulnificus (strain CMCP6)</name>
    <dbReference type="NCBI Taxonomy" id="216895"/>
    <lineage>
        <taxon>Bacteria</taxon>
        <taxon>Pseudomonadati</taxon>
        <taxon>Pseudomonadota</taxon>
        <taxon>Gammaproteobacteria</taxon>
        <taxon>Vibrionales</taxon>
        <taxon>Vibrionaceae</taxon>
        <taxon>Vibrio</taxon>
    </lineage>
</organism>
<dbReference type="InterPro" id="IPR013783">
    <property type="entry name" value="Ig-like_fold"/>
</dbReference>
<evidence type="ECO:0000259" key="2">
    <source>
        <dbReference type="Pfam" id="PF00345"/>
    </source>
</evidence>
<accession>A0A3Q0L6I5</accession>
<dbReference type="InterPro" id="IPR008962">
    <property type="entry name" value="PapD-like_sf"/>
</dbReference>
<protein>
    <submittedName>
        <fullName evidence="3">P pilus assembly protein, chaperone PapD</fullName>
    </submittedName>
</protein>
<evidence type="ECO:0000256" key="1">
    <source>
        <dbReference type="SAM" id="SignalP"/>
    </source>
</evidence>
<dbReference type="PANTHER" id="PTHR30251:SF4">
    <property type="entry name" value="SLR1668 PROTEIN"/>
    <property type="match status" value="1"/>
</dbReference>
<proteinExistence type="predicted"/>
<dbReference type="SUPFAM" id="SSF49354">
    <property type="entry name" value="PapD-like"/>
    <property type="match status" value="1"/>
</dbReference>
<dbReference type="AlphaFoldDB" id="A0A3Q0L6I5"/>
<dbReference type="Proteomes" id="UP000002275">
    <property type="component" value="Chromosome I"/>
</dbReference>
<name>A0A3Q0L6I5_VIBVU</name>
<reference evidence="4" key="1">
    <citation type="submission" date="2002-12" db="EMBL/GenBank/DDBJ databases">
        <title>Complete genome sequence of Vibrio vulnificus CMCP6.</title>
        <authorList>
            <person name="Rhee J.H."/>
            <person name="Kim S.Y."/>
            <person name="Chung S.S."/>
            <person name="Kim J.J."/>
            <person name="Moon Y.H."/>
            <person name="Jeong H."/>
            <person name="Choy H.E."/>
        </authorList>
    </citation>
    <scope>NUCLEOTIDE SEQUENCE [LARGE SCALE GENOMIC DNA]</scope>
    <source>
        <strain evidence="4">CMCP6</strain>
    </source>
</reference>
<gene>
    <name evidence="3" type="ordered locus">VV1_2742</name>
</gene>
<reference evidence="3 4" key="2">
    <citation type="journal article" date="2003" name="Infect. Immun.">
        <title>Characterization and pathogenic significance of Vibrio vulnificus antigens preferentially expressed in septicemic patients.</title>
        <authorList>
            <person name="Kim Y.R."/>
            <person name="Lee S.E."/>
            <person name="Kim C.M."/>
            <person name="Kim S.Y."/>
            <person name="Shin E.K."/>
            <person name="Shin D.H."/>
            <person name="Chung S.S."/>
            <person name="Choy H.E."/>
            <person name="Progulske-Fox A."/>
            <person name="Hillman J.D."/>
            <person name="Handfield M."/>
            <person name="Rhee J.H."/>
        </authorList>
    </citation>
    <scope>NUCLEOTIDE SEQUENCE [LARGE SCALE GENOMIC DNA]</scope>
    <source>
        <strain evidence="3 4">CMCP6</strain>
    </source>
</reference>
<feature type="chain" id="PRO_5018056817" evidence="1">
    <location>
        <begin position="21"/>
        <end position="219"/>
    </location>
</feature>
<dbReference type="GO" id="GO:0030288">
    <property type="term" value="C:outer membrane-bounded periplasmic space"/>
    <property type="evidence" value="ECO:0007669"/>
    <property type="project" value="InterPro"/>
</dbReference>
<dbReference type="KEGG" id="vvu:VV1_2742"/>
<feature type="domain" description="Pili assembly chaperone N-terminal" evidence="2">
    <location>
        <begin position="41"/>
        <end position="143"/>
    </location>
</feature>
<reference evidence="3 4" key="3">
    <citation type="journal article" date="2011" name="Mol. Syst. Biol.">
        <title>Integrative genome-scale metabolic analysis of Vibrio vulnificus for drug targeting and discovery.</title>
        <authorList>
            <person name="Kim H.U."/>
            <person name="Kim S.Y."/>
            <person name="Jeong H."/>
            <person name="Kim T.Y."/>
            <person name="Kim J.J."/>
            <person name="Choy H.E."/>
            <person name="Yi K.Y."/>
            <person name="Rhee J.H."/>
            <person name="Lee S.Y."/>
        </authorList>
    </citation>
    <scope>NUCLEOTIDE SEQUENCE [LARGE SCALE GENOMIC DNA]</scope>
    <source>
        <strain evidence="3 4">CMCP6</strain>
    </source>
</reference>
<evidence type="ECO:0000313" key="4">
    <source>
        <dbReference type="Proteomes" id="UP000002275"/>
    </source>
</evidence>
<dbReference type="EMBL" id="AE016795">
    <property type="protein sequence ID" value="AAO11086.2"/>
    <property type="molecule type" value="Genomic_DNA"/>
</dbReference>
<dbReference type="InterPro" id="IPR016147">
    <property type="entry name" value="Pili_assmbl_chaperone_N"/>
</dbReference>
<dbReference type="GO" id="GO:0071555">
    <property type="term" value="P:cell wall organization"/>
    <property type="evidence" value="ECO:0007669"/>
    <property type="project" value="InterPro"/>
</dbReference>
<dbReference type="RefSeq" id="WP_011080580.1">
    <property type="nucleotide sequence ID" value="NC_004459.3"/>
</dbReference>
<feature type="signal peptide" evidence="1">
    <location>
        <begin position="1"/>
        <end position="20"/>
    </location>
</feature>
<dbReference type="Gene3D" id="2.60.40.10">
    <property type="entry name" value="Immunoglobulins"/>
    <property type="match status" value="1"/>
</dbReference>
<evidence type="ECO:0000313" key="3">
    <source>
        <dbReference type="EMBL" id="AAO11086.2"/>
    </source>
</evidence>
<keyword evidence="1" id="KW-0732">Signal</keyword>